<reference evidence="2" key="1">
    <citation type="submission" date="2014-03" db="EMBL/GenBank/DDBJ databases">
        <authorList>
            <person name="Aksoy S."/>
            <person name="Warren W."/>
            <person name="Wilson R.K."/>
        </authorList>
    </citation>
    <scope>NUCLEOTIDE SEQUENCE [LARGE SCALE GENOMIC DNA]</scope>
    <source>
        <strain evidence="2">IAEA</strain>
    </source>
</reference>
<evidence type="ECO:0000313" key="2">
    <source>
        <dbReference type="Proteomes" id="UP000091820"/>
    </source>
</evidence>
<name>A0A1A9WP12_9MUSC</name>
<organism evidence="1 2">
    <name type="scientific">Glossina brevipalpis</name>
    <dbReference type="NCBI Taxonomy" id="37001"/>
    <lineage>
        <taxon>Eukaryota</taxon>
        <taxon>Metazoa</taxon>
        <taxon>Ecdysozoa</taxon>
        <taxon>Arthropoda</taxon>
        <taxon>Hexapoda</taxon>
        <taxon>Insecta</taxon>
        <taxon>Pterygota</taxon>
        <taxon>Neoptera</taxon>
        <taxon>Endopterygota</taxon>
        <taxon>Diptera</taxon>
        <taxon>Brachycera</taxon>
        <taxon>Muscomorpha</taxon>
        <taxon>Hippoboscoidea</taxon>
        <taxon>Glossinidae</taxon>
        <taxon>Glossina</taxon>
    </lineage>
</organism>
<evidence type="ECO:0000313" key="1">
    <source>
        <dbReference type="EnsemblMetazoa" id="GBRI026700-PA"/>
    </source>
</evidence>
<dbReference type="VEuPathDB" id="VectorBase:GBRI026700"/>
<proteinExistence type="predicted"/>
<dbReference type="Proteomes" id="UP000091820">
    <property type="component" value="Unassembled WGS sequence"/>
</dbReference>
<keyword evidence="2" id="KW-1185">Reference proteome</keyword>
<protein>
    <submittedName>
        <fullName evidence="1">Uncharacterized protein</fullName>
    </submittedName>
</protein>
<dbReference type="EnsemblMetazoa" id="GBRI026700-RA">
    <property type="protein sequence ID" value="GBRI026700-PA"/>
    <property type="gene ID" value="GBRI026700"/>
</dbReference>
<reference evidence="1" key="2">
    <citation type="submission" date="2020-05" db="UniProtKB">
        <authorList>
            <consortium name="EnsemblMetazoa"/>
        </authorList>
    </citation>
    <scope>IDENTIFICATION</scope>
    <source>
        <strain evidence="1">IAEA</strain>
    </source>
</reference>
<sequence>MSHRYRVAFKEVLCKKRKTISYSNGCGHDASSGREITIASSLYNNSSSDPRCSTRTRSLKFVNNRRERNSTQSNDIDWRPEICPTLQKGMIKDSTSNGTNNIIVYVDKNTNGSTKVFTENEVHETLLNQNNETRI</sequence>
<dbReference type="AlphaFoldDB" id="A0A1A9WP12"/>
<accession>A0A1A9WP12</accession>